<proteinExistence type="predicted"/>
<dbReference type="GO" id="GO:0016491">
    <property type="term" value="F:oxidoreductase activity"/>
    <property type="evidence" value="ECO:0007669"/>
    <property type="project" value="UniProtKB-KW"/>
</dbReference>
<evidence type="ECO:0000313" key="3">
    <source>
        <dbReference type="Proteomes" id="UP000235786"/>
    </source>
</evidence>
<dbReference type="InterPro" id="IPR002347">
    <property type="entry name" value="SDR_fam"/>
</dbReference>
<dbReference type="EMBL" id="KZ613941">
    <property type="protein sequence ID" value="PMD44783.1"/>
    <property type="molecule type" value="Genomic_DNA"/>
</dbReference>
<reference evidence="2 3" key="1">
    <citation type="submission" date="2016-04" db="EMBL/GenBank/DDBJ databases">
        <title>A degradative enzymes factory behind the ericoid mycorrhizal symbiosis.</title>
        <authorList>
            <consortium name="DOE Joint Genome Institute"/>
            <person name="Martino E."/>
            <person name="Morin E."/>
            <person name="Grelet G."/>
            <person name="Kuo A."/>
            <person name="Kohler A."/>
            <person name="Daghino S."/>
            <person name="Barry K."/>
            <person name="Choi C."/>
            <person name="Cichocki N."/>
            <person name="Clum A."/>
            <person name="Copeland A."/>
            <person name="Hainaut M."/>
            <person name="Haridas S."/>
            <person name="Labutti K."/>
            <person name="Lindquist E."/>
            <person name="Lipzen A."/>
            <person name="Khouja H.-R."/>
            <person name="Murat C."/>
            <person name="Ohm R."/>
            <person name="Olson A."/>
            <person name="Spatafora J."/>
            <person name="Veneault-Fourrey C."/>
            <person name="Henrissat B."/>
            <person name="Grigoriev I."/>
            <person name="Martin F."/>
            <person name="Perotto S."/>
        </authorList>
    </citation>
    <scope>NUCLEOTIDE SEQUENCE [LARGE SCALE GENOMIC DNA]</scope>
    <source>
        <strain evidence="2 3">F</strain>
    </source>
</reference>
<dbReference type="Gene3D" id="3.40.50.720">
    <property type="entry name" value="NAD(P)-binding Rossmann-like Domain"/>
    <property type="match status" value="1"/>
</dbReference>
<dbReference type="InterPro" id="IPR036291">
    <property type="entry name" value="NAD(P)-bd_dom_sf"/>
</dbReference>
<dbReference type="Pfam" id="PF00106">
    <property type="entry name" value="adh_short"/>
    <property type="match status" value="1"/>
</dbReference>
<keyword evidence="3" id="KW-1185">Reference proteome</keyword>
<protein>
    <submittedName>
        <fullName evidence="2">Putative short-chain dehydrogenases/reductase</fullName>
    </submittedName>
</protein>
<dbReference type="STRING" id="1149755.A0A2J6S1Y4"/>
<dbReference type="PANTHER" id="PTHR43157:SF22">
    <property type="entry name" value="SHORT-CHAIN DEHYDROGENASE_REDUCTASE PHMF"/>
    <property type="match status" value="1"/>
</dbReference>
<dbReference type="OrthoDB" id="542013at2759"/>
<gene>
    <name evidence="2" type="ORF">L207DRAFT_286839</name>
</gene>
<dbReference type="SUPFAM" id="SSF51735">
    <property type="entry name" value="NAD(P)-binding Rossmann-fold domains"/>
    <property type="match status" value="1"/>
</dbReference>
<dbReference type="AlphaFoldDB" id="A0A2J6S1Y4"/>
<dbReference type="Proteomes" id="UP000235786">
    <property type="component" value="Unassembled WGS sequence"/>
</dbReference>
<evidence type="ECO:0000313" key="2">
    <source>
        <dbReference type="EMBL" id="PMD44783.1"/>
    </source>
</evidence>
<organism evidence="2 3">
    <name type="scientific">Hyaloscypha variabilis (strain UAMH 11265 / GT02V1 / F)</name>
    <name type="common">Meliniomyces variabilis</name>
    <dbReference type="NCBI Taxonomy" id="1149755"/>
    <lineage>
        <taxon>Eukaryota</taxon>
        <taxon>Fungi</taxon>
        <taxon>Dikarya</taxon>
        <taxon>Ascomycota</taxon>
        <taxon>Pezizomycotina</taxon>
        <taxon>Leotiomycetes</taxon>
        <taxon>Helotiales</taxon>
        <taxon>Hyaloscyphaceae</taxon>
        <taxon>Hyaloscypha</taxon>
        <taxon>Hyaloscypha variabilis</taxon>
    </lineage>
</organism>
<name>A0A2J6S1Y4_HYAVF</name>
<dbReference type="PANTHER" id="PTHR43157">
    <property type="entry name" value="PHOSPHATIDYLINOSITOL-GLYCAN BIOSYNTHESIS CLASS F PROTEIN-RELATED"/>
    <property type="match status" value="1"/>
</dbReference>
<accession>A0A2J6S1Y4</accession>
<evidence type="ECO:0000256" key="1">
    <source>
        <dbReference type="ARBA" id="ARBA00023002"/>
    </source>
</evidence>
<dbReference type="PRINTS" id="PR00081">
    <property type="entry name" value="GDHRDH"/>
</dbReference>
<keyword evidence="1" id="KW-0560">Oxidoreductase</keyword>
<sequence>MAQNPTEHVSSSAPITSLYLLSKYPPSPSTIFHFFTSPNSREKLTDTNMSRLLHFLTQAWTPPTDPTTSFAGKTIVITGANSGLGFEAALKVYQLGCSVLILGVRDLAKGEVAKKEILNRAGKGEEEGRIEVWSCDMDDYEILQAFVGKIGELERVDAVVLNAGVFGVKYEKGRYGWEVVLQVNVLSTALLGILLLPLLKAAKRAEGERVPVLEFVGSEGHALVSVEQERREQQNLLGSYNREESFIPRVQYQTSKLFVMYIMQTLASLATLPDGKPEVTVLAVCPGGAKSNLSRGYEGVVAGVFKWVFGSLFLRTTEQGARTLVSGLLLGEEAQGGFWQSDVIREPAPLVTGEEGEGLRKRVWTEIVEALETDVPRVNEVLRKLEK</sequence>